<sequence>MKKLLLAILLILTASYSYAQLISYQSAPLPSAQQGTTLLSTIGGSSGSGNSVYHNTWLVRNVTGNNWYSTRVHDGISVDNSFLNPQINTLTWWERDPNANIQSWGTNSATYLTINNGNVGIGITNPQSNLSVKGYTLPTNGLVMRRRLYRWGSL</sequence>
<dbReference type="EMBL" id="CP117167">
    <property type="protein sequence ID" value="WCT13627.1"/>
    <property type="molecule type" value="Genomic_DNA"/>
</dbReference>
<dbReference type="Proteomes" id="UP001216139">
    <property type="component" value="Chromosome"/>
</dbReference>
<name>A0ABY7TEM9_9SPHI</name>
<dbReference type="RefSeq" id="WP_273631933.1">
    <property type="nucleotide sequence ID" value="NZ_CP117167.1"/>
</dbReference>
<evidence type="ECO:0008006" key="4">
    <source>
        <dbReference type="Google" id="ProtNLM"/>
    </source>
</evidence>
<evidence type="ECO:0000313" key="3">
    <source>
        <dbReference type="Proteomes" id="UP001216139"/>
    </source>
</evidence>
<gene>
    <name evidence="2" type="ORF">PQO05_06725</name>
</gene>
<evidence type="ECO:0000313" key="2">
    <source>
        <dbReference type="EMBL" id="WCT13627.1"/>
    </source>
</evidence>
<feature type="signal peptide" evidence="1">
    <location>
        <begin position="1"/>
        <end position="19"/>
    </location>
</feature>
<keyword evidence="3" id="KW-1185">Reference proteome</keyword>
<proteinExistence type="predicted"/>
<reference evidence="2 3" key="1">
    <citation type="submission" date="2023-02" db="EMBL/GenBank/DDBJ databases">
        <title>Genome sequence of Mucilaginibacter jinjuensis strain KACC 16571.</title>
        <authorList>
            <person name="Kim S."/>
            <person name="Heo J."/>
            <person name="Kwon S.-W."/>
        </authorList>
    </citation>
    <scope>NUCLEOTIDE SEQUENCE [LARGE SCALE GENOMIC DNA]</scope>
    <source>
        <strain evidence="2 3">KACC 16571</strain>
    </source>
</reference>
<accession>A0ABY7TEM9</accession>
<feature type="chain" id="PRO_5046959134" description="Ricin-type beta-trefoil lectin protein" evidence="1">
    <location>
        <begin position="20"/>
        <end position="154"/>
    </location>
</feature>
<keyword evidence="1" id="KW-0732">Signal</keyword>
<evidence type="ECO:0000256" key="1">
    <source>
        <dbReference type="SAM" id="SignalP"/>
    </source>
</evidence>
<protein>
    <recommendedName>
        <fullName evidence="4">Ricin-type beta-trefoil lectin protein</fullName>
    </recommendedName>
</protein>
<organism evidence="2 3">
    <name type="scientific">Mucilaginibacter jinjuensis</name>
    <dbReference type="NCBI Taxonomy" id="1176721"/>
    <lineage>
        <taxon>Bacteria</taxon>
        <taxon>Pseudomonadati</taxon>
        <taxon>Bacteroidota</taxon>
        <taxon>Sphingobacteriia</taxon>
        <taxon>Sphingobacteriales</taxon>
        <taxon>Sphingobacteriaceae</taxon>
        <taxon>Mucilaginibacter</taxon>
    </lineage>
</organism>